<dbReference type="InterPro" id="IPR001466">
    <property type="entry name" value="Beta-lactam-related"/>
</dbReference>
<sequence>MNGSSKLRKRKHGWAGWRWILAAPFLLAAFPALADCAACAATARRFAVDQHFNGVILVGHGSQVDYVESFGVADAQTQRPLTADTPFESGSISKWIASMLVMRLVQQGELALDRPISTYLPDYRRDNGNKLTLRHLLSHASGVPNEIDEAIKRDPSVRLLSLDNAEAVRRYASGDLRFAPGTDWDYSHANWLLVKAIVEKVTGRSYVSLVDGYLVQPLALRHSGVYTGSSSKVPGMALGYRQLAPHPIALDKPSPDFMALAGGYYASANDLFALMDGLFGGRLLSPESTRTLMSVERSPQHYALGGRTKTLSFAGVEHPVAWEYGSNGAFRALAWRTLDDGHSVIVLNNTSFDHLKIGELATTLMEASYGPAPAASALSRPKN</sequence>
<dbReference type="AlphaFoldDB" id="A0A1I2JE84"/>
<dbReference type="PANTHER" id="PTHR46825">
    <property type="entry name" value="D-ALANYL-D-ALANINE-CARBOXYPEPTIDASE/ENDOPEPTIDASE AMPH"/>
    <property type="match status" value="1"/>
</dbReference>
<dbReference type="Pfam" id="PF00144">
    <property type="entry name" value="Beta-lactamase"/>
    <property type="match status" value="1"/>
</dbReference>
<accession>A0A1I2JE84</accession>
<feature type="chain" id="PRO_5011441298" evidence="1">
    <location>
        <begin position="35"/>
        <end position="383"/>
    </location>
</feature>
<dbReference type="InterPro" id="IPR012338">
    <property type="entry name" value="Beta-lactam/transpept-like"/>
</dbReference>
<feature type="domain" description="Beta-lactamase-related" evidence="2">
    <location>
        <begin position="44"/>
        <end position="352"/>
    </location>
</feature>
<keyword evidence="1" id="KW-0732">Signal</keyword>
<protein>
    <submittedName>
        <fullName evidence="3">CubicO group peptidase, beta-lactamase class C family</fullName>
    </submittedName>
</protein>
<organism evidence="3 4">
    <name type="scientific">Dyella marensis</name>
    <dbReference type="NCBI Taxonomy" id="500610"/>
    <lineage>
        <taxon>Bacteria</taxon>
        <taxon>Pseudomonadati</taxon>
        <taxon>Pseudomonadota</taxon>
        <taxon>Gammaproteobacteria</taxon>
        <taxon>Lysobacterales</taxon>
        <taxon>Rhodanobacteraceae</taxon>
        <taxon>Dyella</taxon>
    </lineage>
</organism>
<keyword evidence="4" id="KW-1185">Reference proteome</keyword>
<name>A0A1I2JE84_9GAMM</name>
<dbReference type="EMBL" id="FONH01000025">
    <property type="protein sequence ID" value="SFF53145.1"/>
    <property type="molecule type" value="Genomic_DNA"/>
</dbReference>
<dbReference type="Proteomes" id="UP000199477">
    <property type="component" value="Unassembled WGS sequence"/>
</dbReference>
<evidence type="ECO:0000256" key="1">
    <source>
        <dbReference type="SAM" id="SignalP"/>
    </source>
</evidence>
<evidence type="ECO:0000313" key="3">
    <source>
        <dbReference type="EMBL" id="SFF53145.1"/>
    </source>
</evidence>
<dbReference type="InterPro" id="IPR050491">
    <property type="entry name" value="AmpC-like"/>
</dbReference>
<dbReference type="STRING" id="500610.SAMN02799615_04010"/>
<dbReference type="SUPFAM" id="SSF56601">
    <property type="entry name" value="beta-lactamase/transpeptidase-like"/>
    <property type="match status" value="1"/>
</dbReference>
<evidence type="ECO:0000313" key="4">
    <source>
        <dbReference type="Proteomes" id="UP000199477"/>
    </source>
</evidence>
<dbReference type="PANTHER" id="PTHR46825:SF9">
    <property type="entry name" value="BETA-LACTAMASE-RELATED DOMAIN-CONTAINING PROTEIN"/>
    <property type="match status" value="1"/>
</dbReference>
<feature type="signal peptide" evidence="1">
    <location>
        <begin position="1"/>
        <end position="34"/>
    </location>
</feature>
<evidence type="ECO:0000259" key="2">
    <source>
        <dbReference type="Pfam" id="PF00144"/>
    </source>
</evidence>
<reference evidence="4" key="1">
    <citation type="submission" date="2016-10" db="EMBL/GenBank/DDBJ databases">
        <authorList>
            <person name="Varghese N."/>
            <person name="Submissions S."/>
        </authorList>
    </citation>
    <scope>NUCLEOTIDE SEQUENCE [LARGE SCALE GENOMIC DNA]</scope>
    <source>
        <strain evidence="4">UNC178MFTsu3.1</strain>
    </source>
</reference>
<dbReference type="Gene3D" id="3.40.710.10">
    <property type="entry name" value="DD-peptidase/beta-lactamase superfamily"/>
    <property type="match status" value="1"/>
</dbReference>
<proteinExistence type="predicted"/>
<gene>
    <name evidence="3" type="ORF">SAMN02799615_04010</name>
</gene>